<feature type="domain" description="Carboxymuconolactone decarboxylase-like" evidence="1">
    <location>
        <begin position="3"/>
        <end position="57"/>
    </location>
</feature>
<dbReference type="GO" id="GO:0051920">
    <property type="term" value="F:peroxiredoxin activity"/>
    <property type="evidence" value="ECO:0007669"/>
    <property type="project" value="InterPro"/>
</dbReference>
<gene>
    <name evidence="2" type="ORF">SDC9_158707</name>
</gene>
<evidence type="ECO:0000313" key="2">
    <source>
        <dbReference type="EMBL" id="MPN11406.1"/>
    </source>
</evidence>
<name>A0A645FCP3_9ZZZZ</name>
<dbReference type="AlphaFoldDB" id="A0A645FCP3"/>
<dbReference type="EMBL" id="VSSQ01057608">
    <property type="protein sequence ID" value="MPN11406.1"/>
    <property type="molecule type" value="Genomic_DNA"/>
</dbReference>
<dbReference type="InterPro" id="IPR004675">
    <property type="entry name" value="AhpD_core"/>
</dbReference>
<accession>A0A645FCP3</accession>
<protein>
    <recommendedName>
        <fullName evidence="1">Carboxymuconolactone decarboxylase-like domain-containing protein</fullName>
    </recommendedName>
</protein>
<dbReference type="PANTHER" id="PTHR33930">
    <property type="entry name" value="ALKYL HYDROPEROXIDE REDUCTASE AHPD"/>
    <property type="match status" value="1"/>
</dbReference>
<sequence length="88" mass="9382">MNLNNQTKALISIGASIGANCQPCLQYHVAHAKEIGISEQEIQVAIRVGQMVRKGAASKMDQYVIALQENTSISPQSEGNDCMCGCGD</sequence>
<evidence type="ECO:0000259" key="1">
    <source>
        <dbReference type="Pfam" id="PF02627"/>
    </source>
</evidence>
<dbReference type="Pfam" id="PF02627">
    <property type="entry name" value="CMD"/>
    <property type="match status" value="1"/>
</dbReference>
<dbReference type="InterPro" id="IPR003779">
    <property type="entry name" value="CMD-like"/>
</dbReference>
<dbReference type="InterPro" id="IPR029032">
    <property type="entry name" value="AhpD-like"/>
</dbReference>
<dbReference type="Gene3D" id="1.20.1290.10">
    <property type="entry name" value="AhpD-like"/>
    <property type="match status" value="1"/>
</dbReference>
<organism evidence="2">
    <name type="scientific">bioreactor metagenome</name>
    <dbReference type="NCBI Taxonomy" id="1076179"/>
    <lineage>
        <taxon>unclassified sequences</taxon>
        <taxon>metagenomes</taxon>
        <taxon>ecological metagenomes</taxon>
    </lineage>
</organism>
<reference evidence="2" key="1">
    <citation type="submission" date="2019-08" db="EMBL/GenBank/DDBJ databases">
        <authorList>
            <person name="Kucharzyk K."/>
            <person name="Murdoch R.W."/>
            <person name="Higgins S."/>
            <person name="Loffler F."/>
        </authorList>
    </citation>
    <scope>NUCLEOTIDE SEQUENCE</scope>
</reference>
<comment type="caution">
    <text evidence="2">The sequence shown here is derived from an EMBL/GenBank/DDBJ whole genome shotgun (WGS) entry which is preliminary data.</text>
</comment>
<dbReference type="NCBIfam" id="TIGR00778">
    <property type="entry name" value="ahpD_dom"/>
    <property type="match status" value="1"/>
</dbReference>
<proteinExistence type="predicted"/>
<dbReference type="SUPFAM" id="SSF69118">
    <property type="entry name" value="AhpD-like"/>
    <property type="match status" value="1"/>
</dbReference>
<dbReference type="PANTHER" id="PTHR33930:SF2">
    <property type="entry name" value="BLR3452 PROTEIN"/>
    <property type="match status" value="1"/>
</dbReference>